<keyword evidence="2" id="KW-0963">Cytoplasm</keyword>
<dbReference type="RefSeq" id="WP_113956195.1">
    <property type="nucleotide sequence ID" value="NZ_QNRR01000001.1"/>
</dbReference>
<comment type="subunit">
    <text evidence="2">Component of a cohesin-like complex composed of ScpA, ScpB and the Smc homodimer, in which ScpA and ScpB bind to the head domain of Smc. The presence of the three proteins is required for the association of the complex with DNA.</text>
</comment>
<organism evidence="4 5">
    <name type="scientific">Roseimicrobium gellanilyticum</name>
    <dbReference type="NCBI Taxonomy" id="748857"/>
    <lineage>
        <taxon>Bacteria</taxon>
        <taxon>Pseudomonadati</taxon>
        <taxon>Verrucomicrobiota</taxon>
        <taxon>Verrucomicrobiia</taxon>
        <taxon>Verrucomicrobiales</taxon>
        <taxon>Verrucomicrobiaceae</taxon>
        <taxon>Roseimicrobium</taxon>
    </lineage>
</organism>
<comment type="subcellular location">
    <subcellularLocation>
        <location evidence="2">Cytoplasm</location>
    </subcellularLocation>
    <text evidence="2">Associated with two foci at the outer edges of the nucleoid region in young cells, and at four foci within both cell halves in older cells.</text>
</comment>
<evidence type="ECO:0000313" key="5">
    <source>
        <dbReference type="Proteomes" id="UP000253426"/>
    </source>
</evidence>
<dbReference type="InterPro" id="IPR023093">
    <property type="entry name" value="ScpA-like_C"/>
</dbReference>
<sequence>MEPTDNDYKVKLEVFEGPLDLLLYLIKKDEIDIYDVSIERITSQYLNYIDTFKALNIELASEFIVMAANLMYLKSRELLPKDLQPPDEQAEEDDPRWELIRQLVEYKKFKDAAQFLGQRESKGAELFTATPEIPDLTTPEESIAEVGIFDLIRAFQKVLRKFEDTHTLREIVDDRWTVSDKIDHLLEIVPVGGRVRFDELFSAATSRSEVIVTFLAMLELMKLHFLEVEQERVLGEIVVVRPSDKIDELAATIPPHMQLAAGMKQKSDDAEEEGDETPKDLALES</sequence>
<evidence type="ECO:0000256" key="2">
    <source>
        <dbReference type="HAMAP-Rule" id="MF_01805"/>
    </source>
</evidence>
<dbReference type="Pfam" id="PF02616">
    <property type="entry name" value="SMC_ScpA"/>
    <property type="match status" value="1"/>
</dbReference>
<feature type="compositionally biased region" description="Basic and acidic residues" evidence="3">
    <location>
        <begin position="276"/>
        <end position="285"/>
    </location>
</feature>
<keyword evidence="2" id="KW-0132">Cell division</keyword>
<keyword evidence="2" id="KW-0159">Chromosome partition</keyword>
<evidence type="ECO:0000313" key="4">
    <source>
        <dbReference type="EMBL" id="RBP47243.1"/>
    </source>
</evidence>
<comment type="function">
    <text evidence="2">Participates in chromosomal partition during cell division. May act via the formation of a condensin-like complex containing Smc and ScpB that pull DNA away from mid-cell into both cell halves.</text>
</comment>
<dbReference type="GO" id="GO:0006260">
    <property type="term" value="P:DNA replication"/>
    <property type="evidence" value="ECO:0007669"/>
    <property type="project" value="UniProtKB-UniRule"/>
</dbReference>
<dbReference type="EMBL" id="QNRR01000001">
    <property type="protein sequence ID" value="RBP47243.1"/>
    <property type="molecule type" value="Genomic_DNA"/>
</dbReference>
<evidence type="ECO:0000256" key="3">
    <source>
        <dbReference type="SAM" id="MobiDB-lite"/>
    </source>
</evidence>
<proteinExistence type="inferred from homology"/>
<dbReference type="Gene3D" id="1.10.10.580">
    <property type="entry name" value="Structural maintenance of chromosome 1. Chain E"/>
    <property type="match status" value="1"/>
</dbReference>
<accession>A0A366HSJ2</accession>
<dbReference type="GO" id="GO:0007059">
    <property type="term" value="P:chromosome segregation"/>
    <property type="evidence" value="ECO:0007669"/>
    <property type="project" value="UniProtKB-UniRule"/>
</dbReference>
<dbReference type="PANTHER" id="PTHR33969">
    <property type="entry name" value="SEGREGATION AND CONDENSATION PROTEIN A"/>
    <property type="match status" value="1"/>
</dbReference>
<comment type="caution">
    <text evidence="4">The sequence shown here is derived from an EMBL/GenBank/DDBJ whole genome shotgun (WGS) entry which is preliminary data.</text>
</comment>
<dbReference type="PANTHER" id="PTHR33969:SF2">
    <property type="entry name" value="SEGREGATION AND CONDENSATION PROTEIN A"/>
    <property type="match status" value="1"/>
</dbReference>
<dbReference type="InterPro" id="IPR003768">
    <property type="entry name" value="ScpA"/>
</dbReference>
<dbReference type="AlphaFoldDB" id="A0A366HSJ2"/>
<keyword evidence="2" id="KW-0131">Cell cycle</keyword>
<dbReference type="Gene3D" id="6.10.250.2410">
    <property type="match status" value="1"/>
</dbReference>
<dbReference type="OrthoDB" id="9811016at2"/>
<dbReference type="Proteomes" id="UP000253426">
    <property type="component" value="Unassembled WGS sequence"/>
</dbReference>
<dbReference type="GO" id="GO:0005737">
    <property type="term" value="C:cytoplasm"/>
    <property type="evidence" value="ECO:0007669"/>
    <property type="project" value="UniProtKB-SubCell"/>
</dbReference>
<comment type="similarity">
    <text evidence="2">Belongs to the ScpA family.</text>
</comment>
<name>A0A366HSJ2_9BACT</name>
<dbReference type="HAMAP" id="MF_01805">
    <property type="entry name" value="ScpA"/>
    <property type="match status" value="1"/>
</dbReference>
<feature type="region of interest" description="Disordered" evidence="3">
    <location>
        <begin position="260"/>
        <end position="285"/>
    </location>
</feature>
<keyword evidence="5" id="KW-1185">Reference proteome</keyword>
<gene>
    <name evidence="2" type="primary">scpA</name>
    <name evidence="4" type="ORF">DES53_10140</name>
</gene>
<dbReference type="GO" id="GO:0051301">
    <property type="term" value="P:cell division"/>
    <property type="evidence" value="ECO:0007669"/>
    <property type="project" value="UniProtKB-KW"/>
</dbReference>
<reference evidence="4 5" key="1">
    <citation type="submission" date="2018-06" db="EMBL/GenBank/DDBJ databases">
        <title>Genomic Encyclopedia of Type Strains, Phase IV (KMG-IV): sequencing the most valuable type-strain genomes for metagenomic binning, comparative biology and taxonomic classification.</title>
        <authorList>
            <person name="Goeker M."/>
        </authorList>
    </citation>
    <scope>NUCLEOTIDE SEQUENCE [LARGE SCALE GENOMIC DNA]</scope>
    <source>
        <strain evidence="4 5">DSM 25532</strain>
    </source>
</reference>
<protein>
    <recommendedName>
        <fullName evidence="1 2">Segregation and condensation protein A</fullName>
    </recommendedName>
</protein>
<evidence type="ECO:0000256" key="1">
    <source>
        <dbReference type="ARBA" id="ARBA00044777"/>
    </source>
</evidence>